<feature type="transmembrane region" description="Helical" evidence="1">
    <location>
        <begin position="20"/>
        <end position="36"/>
    </location>
</feature>
<protein>
    <submittedName>
        <fullName evidence="2">Uncharacterized protein</fullName>
    </submittedName>
</protein>
<keyword evidence="1" id="KW-1133">Transmembrane helix</keyword>
<name>A0A0F9N3R2_9ZZZZ</name>
<comment type="caution">
    <text evidence="2">The sequence shown here is derived from an EMBL/GenBank/DDBJ whole genome shotgun (WGS) entry which is preliminary data.</text>
</comment>
<sequence length="87" mass="10081">MHTPFKRPFTFVIRDTWHKFEGLWIIGLVAVGALLGHFLWEIIFWLLLAFALGYIAGHLFWGKKYIKGQGLKITQSLEGGTQVHHFE</sequence>
<keyword evidence="1" id="KW-0472">Membrane</keyword>
<keyword evidence="1" id="KW-0812">Transmembrane</keyword>
<reference evidence="2" key="1">
    <citation type="journal article" date="2015" name="Nature">
        <title>Complex archaea that bridge the gap between prokaryotes and eukaryotes.</title>
        <authorList>
            <person name="Spang A."/>
            <person name="Saw J.H."/>
            <person name="Jorgensen S.L."/>
            <person name="Zaremba-Niedzwiedzka K."/>
            <person name="Martijn J."/>
            <person name="Lind A.E."/>
            <person name="van Eijk R."/>
            <person name="Schleper C."/>
            <person name="Guy L."/>
            <person name="Ettema T.J."/>
        </authorList>
    </citation>
    <scope>NUCLEOTIDE SEQUENCE</scope>
</reference>
<proteinExistence type="predicted"/>
<gene>
    <name evidence="2" type="ORF">LCGC14_1014190</name>
</gene>
<evidence type="ECO:0000313" key="2">
    <source>
        <dbReference type="EMBL" id="KKN12669.1"/>
    </source>
</evidence>
<dbReference type="EMBL" id="LAZR01004006">
    <property type="protein sequence ID" value="KKN12669.1"/>
    <property type="molecule type" value="Genomic_DNA"/>
</dbReference>
<accession>A0A0F9N3R2</accession>
<evidence type="ECO:0000256" key="1">
    <source>
        <dbReference type="SAM" id="Phobius"/>
    </source>
</evidence>
<feature type="transmembrane region" description="Helical" evidence="1">
    <location>
        <begin position="42"/>
        <end position="62"/>
    </location>
</feature>
<dbReference type="AlphaFoldDB" id="A0A0F9N3R2"/>
<organism evidence="2">
    <name type="scientific">marine sediment metagenome</name>
    <dbReference type="NCBI Taxonomy" id="412755"/>
    <lineage>
        <taxon>unclassified sequences</taxon>
        <taxon>metagenomes</taxon>
        <taxon>ecological metagenomes</taxon>
    </lineage>
</organism>